<dbReference type="Gene3D" id="3.40.930.10">
    <property type="entry name" value="Mannitol-specific EII, Chain A"/>
    <property type="match status" value="1"/>
</dbReference>
<dbReference type="Proteomes" id="UP000215086">
    <property type="component" value="Chromosome"/>
</dbReference>
<dbReference type="AlphaFoldDB" id="A0A286REZ2"/>
<evidence type="ECO:0000313" key="3">
    <source>
        <dbReference type="Proteomes" id="UP000215086"/>
    </source>
</evidence>
<dbReference type="PANTHER" id="PTHR47738:SF1">
    <property type="entry name" value="NITROGEN REGULATORY PROTEIN"/>
    <property type="match status" value="1"/>
</dbReference>
<evidence type="ECO:0000259" key="1">
    <source>
        <dbReference type="PROSITE" id="PS51094"/>
    </source>
</evidence>
<accession>A0A286REZ2</accession>
<dbReference type="CDD" id="cd00211">
    <property type="entry name" value="PTS_IIA_fru"/>
    <property type="match status" value="1"/>
</dbReference>
<dbReference type="EMBL" id="CP018477">
    <property type="protein sequence ID" value="ASV74521.1"/>
    <property type="molecule type" value="Genomic_DNA"/>
</dbReference>
<protein>
    <submittedName>
        <fullName evidence="2">PTS system, fructose-specific IIA component</fullName>
    </submittedName>
</protein>
<dbReference type="NCBIfam" id="TIGR01764">
    <property type="entry name" value="excise"/>
    <property type="match status" value="1"/>
</dbReference>
<reference evidence="2 3" key="1">
    <citation type="journal article" name="Front. Microbiol.">
        <title>Sugar Metabolism of the First Thermophilic Planctomycete Thermogutta terrifontis: Comparative Genomic and Transcriptomic Approaches.</title>
        <authorList>
            <person name="Elcheninov A.G."/>
            <person name="Menzel P."/>
            <person name="Gudbergsdottir S.R."/>
            <person name="Slesarev A.I."/>
            <person name="Kadnikov V.V."/>
            <person name="Krogh A."/>
            <person name="Bonch-Osmolovskaya E.A."/>
            <person name="Peng X."/>
            <person name="Kublanov I.V."/>
        </authorList>
    </citation>
    <scope>NUCLEOTIDE SEQUENCE [LARGE SCALE GENOMIC DNA]</scope>
    <source>
        <strain evidence="2 3">R1</strain>
    </source>
</reference>
<organism evidence="2 3">
    <name type="scientific">Thermogutta terrifontis</name>
    <dbReference type="NCBI Taxonomy" id="1331910"/>
    <lineage>
        <taxon>Bacteria</taxon>
        <taxon>Pseudomonadati</taxon>
        <taxon>Planctomycetota</taxon>
        <taxon>Planctomycetia</taxon>
        <taxon>Pirellulales</taxon>
        <taxon>Thermoguttaceae</taxon>
        <taxon>Thermogutta</taxon>
    </lineage>
</organism>
<dbReference type="RefSeq" id="WP_095414816.1">
    <property type="nucleotide sequence ID" value="NZ_CP018477.1"/>
</dbReference>
<dbReference type="InterPro" id="IPR016152">
    <property type="entry name" value="PTrfase/Anion_transptr"/>
</dbReference>
<dbReference type="PROSITE" id="PS51094">
    <property type="entry name" value="PTS_EIIA_TYPE_2"/>
    <property type="match status" value="1"/>
</dbReference>
<sequence>MSDTEDFDLSSLAAYLHLTPQQVQRLAERGKIPGRKVAGHWRFSRAEIHHWLERRIGLATEDDDLAEMEQQLRGRASPGSEISIAEMLPPEAIEVPLAAKTRIAVIQRMAEVAARTGWLWDPEAMAEAVLAREEMHPTALENGVALLHPRRPLSRILGQPFLAFGRTASGIPFGSESGALTDCFFLICSVDDRGHLRTLARLSRILAQPGFLPQLRELDDPEAIRRLIAETESGL</sequence>
<dbReference type="GO" id="GO:0003677">
    <property type="term" value="F:DNA binding"/>
    <property type="evidence" value="ECO:0007669"/>
    <property type="project" value="InterPro"/>
</dbReference>
<dbReference type="InterPro" id="IPR002178">
    <property type="entry name" value="PTS_EIIA_type-2_dom"/>
</dbReference>
<dbReference type="Pfam" id="PF00359">
    <property type="entry name" value="PTS_EIIA_2"/>
    <property type="match status" value="1"/>
</dbReference>
<gene>
    <name evidence="2" type="ORF">THTE_1919</name>
</gene>
<dbReference type="InterPro" id="IPR010093">
    <property type="entry name" value="SinI_DNA-bd"/>
</dbReference>
<dbReference type="InterPro" id="IPR051541">
    <property type="entry name" value="PTS_SugarTrans_NitroReg"/>
</dbReference>
<evidence type="ECO:0000313" key="2">
    <source>
        <dbReference type="EMBL" id="ASV74521.1"/>
    </source>
</evidence>
<dbReference type="InterPro" id="IPR041657">
    <property type="entry name" value="HTH_17"/>
</dbReference>
<dbReference type="OrthoDB" id="289331at2"/>
<dbReference type="PANTHER" id="PTHR47738">
    <property type="entry name" value="PTS SYSTEM FRUCTOSE-LIKE EIIA COMPONENT-RELATED"/>
    <property type="match status" value="1"/>
</dbReference>
<dbReference type="Pfam" id="PF12728">
    <property type="entry name" value="HTH_17"/>
    <property type="match status" value="1"/>
</dbReference>
<keyword evidence="3" id="KW-1185">Reference proteome</keyword>
<name>A0A286REZ2_9BACT</name>
<dbReference type="KEGG" id="ttf:THTE_1919"/>
<dbReference type="SUPFAM" id="SSF55804">
    <property type="entry name" value="Phoshotransferase/anion transport protein"/>
    <property type="match status" value="1"/>
</dbReference>
<proteinExistence type="predicted"/>
<dbReference type="GO" id="GO:0030295">
    <property type="term" value="F:protein kinase activator activity"/>
    <property type="evidence" value="ECO:0007669"/>
    <property type="project" value="TreeGrafter"/>
</dbReference>
<feature type="domain" description="PTS EIIA type-2" evidence="1">
    <location>
        <begin position="86"/>
        <end position="231"/>
    </location>
</feature>